<proteinExistence type="predicted"/>
<dbReference type="OrthoDB" id="7529316at2759"/>
<dbReference type="Gene3D" id="6.20.210.20">
    <property type="entry name" value="THAP domain"/>
    <property type="match status" value="1"/>
</dbReference>
<dbReference type="InterPro" id="IPR052224">
    <property type="entry name" value="THAP_domain_protein"/>
</dbReference>
<keyword evidence="1" id="KW-0479">Metal-binding</keyword>
<evidence type="ECO:0000313" key="7">
    <source>
        <dbReference type="EMBL" id="EZA52861.1"/>
    </source>
</evidence>
<dbReference type="Proteomes" id="UP000053097">
    <property type="component" value="Unassembled WGS sequence"/>
</dbReference>
<dbReference type="InterPro" id="IPR038441">
    <property type="entry name" value="THAP_Znf_sf"/>
</dbReference>
<accession>A0A026WB07</accession>
<name>A0A026WB07_OOCBI</name>
<dbReference type="PANTHER" id="PTHR46927">
    <property type="entry name" value="AGAP005574-PA"/>
    <property type="match status" value="1"/>
</dbReference>
<dbReference type="GO" id="GO:0008270">
    <property type="term" value="F:zinc ion binding"/>
    <property type="evidence" value="ECO:0007669"/>
    <property type="project" value="UniProtKB-KW"/>
</dbReference>
<keyword evidence="4 5" id="KW-0238">DNA-binding</keyword>
<evidence type="ECO:0000256" key="3">
    <source>
        <dbReference type="ARBA" id="ARBA00022833"/>
    </source>
</evidence>
<dbReference type="EMBL" id="KK107311">
    <property type="protein sequence ID" value="EZA52861.1"/>
    <property type="molecule type" value="Genomic_DNA"/>
</dbReference>
<protein>
    <submittedName>
        <fullName evidence="7">THAP domain-containing protein</fullName>
    </submittedName>
</protein>
<evidence type="ECO:0000259" key="6">
    <source>
        <dbReference type="PROSITE" id="PS50950"/>
    </source>
</evidence>
<dbReference type="PROSITE" id="PS50950">
    <property type="entry name" value="ZF_THAP"/>
    <property type="match status" value="1"/>
</dbReference>
<organism evidence="7 8">
    <name type="scientific">Ooceraea biroi</name>
    <name type="common">Clonal raider ant</name>
    <name type="synonym">Cerapachys biroi</name>
    <dbReference type="NCBI Taxonomy" id="2015173"/>
    <lineage>
        <taxon>Eukaryota</taxon>
        <taxon>Metazoa</taxon>
        <taxon>Ecdysozoa</taxon>
        <taxon>Arthropoda</taxon>
        <taxon>Hexapoda</taxon>
        <taxon>Insecta</taxon>
        <taxon>Pterygota</taxon>
        <taxon>Neoptera</taxon>
        <taxon>Endopterygota</taxon>
        <taxon>Hymenoptera</taxon>
        <taxon>Apocrita</taxon>
        <taxon>Aculeata</taxon>
        <taxon>Formicoidea</taxon>
        <taxon>Formicidae</taxon>
        <taxon>Dorylinae</taxon>
        <taxon>Ooceraea</taxon>
    </lineage>
</organism>
<evidence type="ECO:0000256" key="5">
    <source>
        <dbReference type="PROSITE-ProRule" id="PRU00309"/>
    </source>
</evidence>
<evidence type="ECO:0000256" key="1">
    <source>
        <dbReference type="ARBA" id="ARBA00022723"/>
    </source>
</evidence>
<evidence type="ECO:0000313" key="8">
    <source>
        <dbReference type="Proteomes" id="UP000053097"/>
    </source>
</evidence>
<gene>
    <name evidence="7" type="ORF">X777_07980</name>
</gene>
<dbReference type="Pfam" id="PF05485">
    <property type="entry name" value="THAP"/>
    <property type="match status" value="1"/>
</dbReference>
<dbReference type="InterPro" id="IPR006612">
    <property type="entry name" value="THAP_Znf"/>
</dbReference>
<keyword evidence="8" id="KW-1185">Reference proteome</keyword>
<reference evidence="7 8" key="1">
    <citation type="journal article" date="2014" name="Curr. Biol.">
        <title>The genome of the clonal raider ant Cerapachys biroi.</title>
        <authorList>
            <person name="Oxley P.R."/>
            <person name="Ji L."/>
            <person name="Fetter-Pruneda I."/>
            <person name="McKenzie S.K."/>
            <person name="Li C."/>
            <person name="Hu H."/>
            <person name="Zhang G."/>
            <person name="Kronauer D.J."/>
        </authorList>
    </citation>
    <scope>NUCLEOTIDE SEQUENCE [LARGE SCALE GENOMIC DNA]</scope>
</reference>
<dbReference type="PANTHER" id="PTHR46927:SF3">
    <property type="entry name" value="THAP-TYPE DOMAIN-CONTAINING PROTEIN"/>
    <property type="match status" value="1"/>
</dbReference>
<evidence type="ECO:0000256" key="2">
    <source>
        <dbReference type="ARBA" id="ARBA00022771"/>
    </source>
</evidence>
<evidence type="ECO:0000256" key="4">
    <source>
        <dbReference type="ARBA" id="ARBA00023125"/>
    </source>
</evidence>
<dbReference type="SUPFAM" id="SSF57716">
    <property type="entry name" value="Glucocorticoid receptor-like (DNA-binding domain)"/>
    <property type="match status" value="1"/>
</dbReference>
<feature type="domain" description="THAP-type" evidence="6">
    <location>
        <begin position="1"/>
        <end position="78"/>
    </location>
</feature>
<dbReference type="AlphaFoldDB" id="A0A026WB07"/>
<sequence length="109" mass="12268">MPKSCNAPRCTNSNKKGYCLTTFPQDSKIKEAWIDAAGVTDWKPTKTAALCEVHFHPSALYCVGNKKFIKKNVIPTMFCKCDEHIKRKFLAEIKSKESIESLASKKQSV</sequence>
<keyword evidence="2 5" id="KW-0863">Zinc-finger</keyword>
<dbReference type="SMART" id="SM00980">
    <property type="entry name" value="THAP"/>
    <property type="match status" value="1"/>
</dbReference>
<dbReference type="GO" id="GO:0003677">
    <property type="term" value="F:DNA binding"/>
    <property type="evidence" value="ECO:0007669"/>
    <property type="project" value="UniProtKB-UniRule"/>
</dbReference>
<keyword evidence="3" id="KW-0862">Zinc</keyword>